<evidence type="ECO:0000313" key="2">
    <source>
        <dbReference type="EMBL" id="RED56011.1"/>
    </source>
</evidence>
<keyword evidence="3" id="KW-1185">Reference proteome</keyword>
<dbReference type="Proteomes" id="UP000256869">
    <property type="component" value="Unassembled WGS sequence"/>
</dbReference>
<feature type="transmembrane region" description="Helical" evidence="1">
    <location>
        <begin position="546"/>
        <end position="568"/>
    </location>
</feature>
<feature type="transmembrane region" description="Helical" evidence="1">
    <location>
        <begin position="227"/>
        <end position="254"/>
    </location>
</feature>
<protein>
    <submittedName>
        <fullName evidence="2">ABC-2 type transport system permease protein</fullName>
    </submittedName>
</protein>
<feature type="transmembrane region" description="Helical" evidence="1">
    <location>
        <begin position="96"/>
        <end position="122"/>
    </location>
</feature>
<name>A0A3D9I2X6_9BACL</name>
<feature type="transmembrane region" description="Helical" evidence="1">
    <location>
        <begin position="323"/>
        <end position="343"/>
    </location>
</feature>
<dbReference type="RefSeq" id="WP_115994607.1">
    <property type="nucleotide sequence ID" value="NZ_QRDY01000015.1"/>
</dbReference>
<proteinExistence type="predicted"/>
<accession>A0A3D9I2X6</accession>
<dbReference type="AlphaFoldDB" id="A0A3D9I2X6"/>
<feature type="transmembrane region" description="Helical" evidence="1">
    <location>
        <begin position="395"/>
        <end position="420"/>
    </location>
</feature>
<dbReference type="OrthoDB" id="2955510at2"/>
<evidence type="ECO:0000313" key="3">
    <source>
        <dbReference type="Proteomes" id="UP000256869"/>
    </source>
</evidence>
<keyword evidence="1" id="KW-0472">Membrane</keyword>
<sequence>MVAVLIRMKLAVLRNSLTDKDWVRLGWGVLFGLAAVAVTYTIGLADASPRVAQDKLALLFGIWTLGWVLGPILFSGEDRTLLPENFRSLSLSSKQLATGLLGASFVGLPAVISLLAFILLLIHSFQLGVMPVIIAIPAVVLQLIFTVVLSRVSTSLLRKLTRSQLSSALSSMVTGAIMAFFITGWLLLDTEQPILTLGFLPQLSTILYALPSGWGIAAVYAAHNGQWALASVCLAGLGLLILLLRSLWTILLVSRLTVKSKRGRTFGRREIRLGRFAGQTGAVARKEFVAWSRDFTRSGFVYFAFFYSFFLCVYPFFVGNAALLPWCGGIFVITAIGSTSNLYGSDGSALWMTLVTPDAERPDVRGRQLAWILVVAPIALVTTLAMISISGSYWAMPWALTFVLAALGAGAGLVVLNSVFRLDPMTDANKRSEDMFDNPIGWWQFMSLMIAALLLVAPSAGVLVLGASLQMDGVVWAGIPTAILTGSFYWWWFGRLAYKSLEARGPELLNLMLRGRAALHPVSDAGSMKLDFDKVTGSMSGKRKTVFFTSTIVGLLALFPQGIAPLGIKLSGGGGDPVWFLALYLPEAWQWPCISLMASGGLLIFGHAVFMYLSQKRTPVPR</sequence>
<organism evidence="2 3">
    <name type="scientific">Cohnella lupini</name>
    <dbReference type="NCBI Taxonomy" id="1294267"/>
    <lineage>
        <taxon>Bacteria</taxon>
        <taxon>Bacillati</taxon>
        <taxon>Bacillota</taxon>
        <taxon>Bacilli</taxon>
        <taxon>Bacillales</taxon>
        <taxon>Paenibacillaceae</taxon>
        <taxon>Cohnella</taxon>
    </lineage>
</organism>
<keyword evidence="1" id="KW-1133">Transmembrane helix</keyword>
<dbReference type="EMBL" id="QRDY01000015">
    <property type="protein sequence ID" value="RED56011.1"/>
    <property type="molecule type" value="Genomic_DNA"/>
</dbReference>
<feature type="transmembrane region" description="Helical" evidence="1">
    <location>
        <begin position="56"/>
        <end position="76"/>
    </location>
</feature>
<feature type="transmembrane region" description="Helical" evidence="1">
    <location>
        <begin position="473"/>
        <end position="492"/>
    </location>
</feature>
<feature type="transmembrane region" description="Helical" evidence="1">
    <location>
        <begin position="369"/>
        <end position="389"/>
    </location>
</feature>
<feature type="transmembrane region" description="Helical" evidence="1">
    <location>
        <begin position="588"/>
        <end position="613"/>
    </location>
</feature>
<keyword evidence="1" id="KW-0812">Transmembrane</keyword>
<comment type="caution">
    <text evidence="2">The sequence shown here is derived from an EMBL/GenBank/DDBJ whole genome shotgun (WGS) entry which is preliminary data.</text>
</comment>
<reference evidence="2 3" key="1">
    <citation type="submission" date="2018-07" db="EMBL/GenBank/DDBJ databases">
        <title>Genomic Encyclopedia of Type Strains, Phase III (KMG-III): the genomes of soil and plant-associated and newly described type strains.</title>
        <authorList>
            <person name="Whitman W."/>
        </authorList>
    </citation>
    <scope>NUCLEOTIDE SEQUENCE [LARGE SCALE GENOMIC DNA]</scope>
    <source>
        <strain evidence="2 3">CECT 8236</strain>
    </source>
</reference>
<feature type="transmembrane region" description="Helical" evidence="1">
    <location>
        <begin position="169"/>
        <end position="188"/>
    </location>
</feature>
<feature type="transmembrane region" description="Helical" evidence="1">
    <location>
        <begin position="300"/>
        <end position="317"/>
    </location>
</feature>
<feature type="transmembrane region" description="Helical" evidence="1">
    <location>
        <begin position="200"/>
        <end position="221"/>
    </location>
</feature>
<gene>
    <name evidence="2" type="ORF">DFP95_11574</name>
</gene>
<feature type="transmembrane region" description="Helical" evidence="1">
    <location>
        <begin position="129"/>
        <end position="149"/>
    </location>
</feature>
<feature type="transmembrane region" description="Helical" evidence="1">
    <location>
        <begin position="441"/>
        <end position="467"/>
    </location>
</feature>
<evidence type="ECO:0000256" key="1">
    <source>
        <dbReference type="SAM" id="Phobius"/>
    </source>
</evidence>
<feature type="transmembrane region" description="Helical" evidence="1">
    <location>
        <begin position="25"/>
        <end position="44"/>
    </location>
</feature>